<feature type="signal peptide" evidence="1">
    <location>
        <begin position="1"/>
        <end position="17"/>
    </location>
</feature>
<dbReference type="AlphaFoldDB" id="A0A2M4DFE7"/>
<feature type="chain" id="PRO_5014902066" evidence="1">
    <location>
        <begin position="18"/>
        <end position="103"/>
    </location>
</feature>
<dbReference type="EMBL" id="GGFL01012077">
    <property type="protein sequence ID" value="MBW76255.1"/>
    <property type="molecule type" value="Transcribed_RNA"/>
</dbReference>
<keyword evidence="1" id="KW-0732">Signal</keyword>
<reference evidence="2" key="1">
    <citation type="submission" date="2018-01" db="EMBL/GenBank/DDBJ databases">
        <title>An insight into the sialome of Amazonian anophelines.</title>
        <authorList>
            <person name="Ribeiro J.M."/>
            <person name="Scarpassa V."/>
            <person name="Calvo E."/>
        </authorList>
    </citation>
    <scope>NUCLEOTIDE SEQUENCE</scope>
</reference>
<sequence>MRLNSLLLSICQSSCQGTPLCFVRSSCSELHDLAVVLDRNAFEFRTHIHTYYFHFKCILHVLLLFGSSVRSCTTLLFSLCASYALFEGTRLPFAHPPVGADAG</sequence>
<evidence type="ECO:0000313" key="2">
    <source>
        <dbReference type="EMBL" id="MBW76255.1"/>
    </source>
</evidence>
<protein>
    <submittedName>
        <fullName evidence="2">Putative secreted protein</fullName>
    </submittedName>
</protein>
<name>A0A2M4DFE7_ANODA</name>
<evidence type="ECO:0000256" key="1">
    <source>
        <dbReference type="SAM" id="SignalP"/>
    </source>
</evidence>
<organism evidence="2">
    <name type="scientific">Anopheles darlingi</name>
    <name type="common">Mosquito</name>
    <dbReference type="NCBI Taxonomy" id="43151"/>
    <lineage>
        <taxon>Eukaryota</taxon>
        <taxon>Metazoa</taxon>
        <taxon>Ecdysozoa</taxon>
        <taxon>Arthropoda</taxon>
        <taxon>Hexapoda</taxon>
        <taxon>Insecta</taxon>
        <taxon>Pterygota</taxon>
        <taxon>Neoptera</taxon>
        <taxon>Endopterygota</taxon>
        <taxon>Diptera</taxon>
        <taxon>Nematocera</taxon>
        <taxon>Culicoidea</taxon>
        <taxon>Culicidae</taxon>
        <taxon>Anophelinae</taxon>
        <taxon>Anopheles</taxon>
    </lineage>
</organism>
<proteinExistence type="predicted"/>
<accession>A0A2M4DFE7</accession>